<dbReference type="Pfam" id="PF01189">
    <property type="entry name" value="Methyltr_RsmB-F"/>
    <property type="match status" value="1"/>
</dbReference>
<name>A0A0U3GN68_9CREN</name>
<evidence type="ECO:0000256" key="1">
    <source>
        <dbReference type="ARBA" id="ARBA00022490"/>
    </source>
</evidence>
<gene>
    <name evidence="7" type="ORF">ATY89_02830</name>
    <name evidence="8" type="ORF">ATZ20_05855</name>
</gene>
<keyword evidence="3 8" id="KW-0808">Transferase</keyword>
<evidence type="ECO:0000313" key="9">
    <source>
        <dbReference type="Proteomes" id="UP000060043"/>
    </source>
</evidence>
<dbReference type="EMBL" id="CP013695">
    <property type="protein sequence ID" value="ALU31717.1"/>
    <property type="molecule type" value="Genomic_DNA"/>
</dbReference>
<evidence type="ECO:0000256" key="3">
    <source>
        <dbReference type="ARBA" id="ARBA00022679"/>
    </source>
</evidence>
<evidence type="ECO:0000259" key="6">
    <source>
        <dbReference type="PROSITE" id="PS51686"/>
    </source>
</evidence>
<dbReference type="GO" id="GO:0030488">
    <property type="term" value="P:tRNA methylation"/>
    <property type="evidence" value="ECO:0007669"/>
    <property type="project" value="TreeGrafter"/>
</dbReference>
<dbReference type="Gene3D" id="3.30.70.1170">
    <property type="entry name" value="Sun protein, domain 3"/>
    <property type="match status" value="1"/>
</dbReference>
<dbReference type="PRINTS" id="PR02008">
    <property type="entry name" value="RCMTFAMILY"/>
</dbReference>
<dbReference type="OrthoDB" id="14725at2157"/>
<evidence type="ECO:0000256" key="2">
    <source>
        <dbReference type="ARBA" id="ARBA00022603"/>
    </source>
</evidence>
<keyword evidence="1" id="KW-0963">Cytoplasm</keyword>
<dbReference type="STRING" id="1435377.SUSAZ_03230"/>
<dbReference type="GO" id="GO:0016428">
    <property type="term" value="F:tRNA (cytidine-5-)-methyltransferase activity"/>
    <property type="evidence" value="ECO:0007669"/>
    <property type="project" value="TreeGrafter"/>
</dbReference>
<dbReference type="InterPro" id="IPR023267">
    <property type="entry name" value="RCMT"/>
</dbReference>
<proteinExistence type="predicted"/>
<dbReference type="Pfam" id="PF17125">
    <property type="entry name" value="Methyltr_RsmF_N"/>
    <property type="match status" value="1"/>
</dbReference>
<dbReference type="InterPro" id="IPR001678">
    <property type="entry name" value="MeTrfase_RsmB-F_NOP2_dom"/>
</dbReference>
<evidence type="ECO:0000313" key="7">
    <source>
        <dbReference type="EMBL" id="ALU28990.1"/>
    </source>
</evidence>
<keyword evidence="2 8" id="KW-0489">Methyltransferase</keyword>
<dbReference type="Proteomes" id="UP000060043">
    <property type="component" value="Chromosome"/>
</dbReference>
<dbReference type="InterPro" id="IPR031341">
    <property type="entry name" value="Methyltr_RsmF_N"/>
</dbReference>
<dbReference type="NCBIfam" id="TIGR00446">
    <property type="entry name" value="nop2p"/>
    <property type="match status" value="1"/>
</dbReference>
<reference evidence="9 10" key="1">
    <citation type="submission" date="2015-12" db="EMBL/GenBank/DDBJ databases">
        <title>A stable core within a dynamic pangenome in Sulfolobus acidocaldarius.</title>
        <authorList>
            <person name="Anderson R."/>
            <person name="Kouris A."/>
            <person name="Seward C."/>
            <person name="Campbell K."/>
            <person name="Whitaker R."/>
        </authorList>
    </citation>
    <scope>NUCLEOTIDE SEQUENCE [LARGE SCALE GENOMIC DNA]</scope>
    <source>
        <strain evidence="7 10">GG12-C01-09</strain>
        <strain evidence="8 9">NG05B_CO5_07</strain>
    </source>
</reference>
<sequence>MNIHLKEYIKKYDKLFSLSPSYQAVRLSNKYGFLDYMVERYIHMFDSLEDAESFMRSCTVPLEESIRCNDLVTTCSTMEYRLEEKNFELEKVQWLPHGYRVIKKPNKPSLGATVEYLNGYYYIQGLASMVPAYVLNPHEEDTVLDMAAAPGGKTTQLAQLMKNKGLIIATEKSRRRARSLISNINRMHARNIILIRSDASTLSKTRIKFSKILLDAPCSGEGIIFKDTERRKKTSLSDLKNFSLTQMGLLTIGYDLLDKNGILVYSTCSIAPEEDELVVNYGIEELGFRAIKISGYPADKGISEFRGVKFSHDVNNCIRFYPHEHGTEGFFVCALQKD</sequence>
<dbReference type="GO" id="GO:0003723">
    <property type="term" value="F:RNA binding"/>
    <property type="evidence" value="ECO:0007669"/>
    <property type="project" value="UniProtKB-KW"/>
</dbReference>
<evidence type="ECO:0000256" key="4">
    <source>
        <dbReference type="ARBA" id="ARBA00022691"/>
    </source>
</evidence>
<keyword evidence="5" id="KW-0694">RNA-binding</keyword>
<protein>
    <submittedName>
        <fullName evidence="8">RNA methyltransferase</fullName>
    </submittedName>
</protein>
<organism evidence="8 9">
    <name type="scientific">Sulfolobus acidocaldarius</name>
    <dbReference type="NCBI Taxonomy" id="2285"/>
    <lineage>
        <taxon>Archaea</taxon>
        <taxon>Thermoproteota</taxon>
        <taxon>Thermoprotei</taxon>
        <taxon>Sulfolobales</taxon>
        <taxon>Sulfolobaceae</taxon>
        <taxon>Sulfolobus</taxon>
    </lineage>
</organism>
<dbReference type="InterPro" id="IPR029063">
    <property type="entry name" value="SAM-dependent_MTases_sf"/>
</dbReference>
<evidence type="ECO:0000313" key="10">
    <source>
        <dbReference type="Proteomes" id="UP000065473"/>
    </source>
</evidence>
<evidence type="ECO:0000256" key="5">
    <source>
        <dbReference type="ARBA" id="ARBA00022884"/>
    </source>
</evidence>
<dbReference type="PANTHER" id="PTHR22807:SF74">
    <property type="entry name" value="TRNA (CYTOSINE(48)-C(5))-METHYLTRANSFERASE"/>
    <property type="match status" value="1"/>
</dbReference>
<keyword evidence="4" id="KW-0949">S-adenosyl-L-methionine</keyword>
<accession>A0A0U3GN68</accession>
<dbReference type="GeneID" id="14551231"/>
<feature type="domain" description="SAM-dependent MTase RsmB/NOP-type" evidence="6">
    <location>
        <begin position="54"/>
        <end position="338"/>
    </location>
</feature>
<dbReference type="Gene3D" id="3.40.50.150">
    <property type="entry name" value="Vaccinia Virus protein VP39"/>
    <property type="match status" value="1"/>
</dbReference>
<dbReference type="InterPro" id="IPR049560">
    <property type="entry name" value="MeTrfase_RsmB-F_NOP2_cat"/>
</dbReference>
<dbReference type="AlphaFoldDB" id="A0A0U3GN68"/>
<dbReference type="RefSeq" id="WP_015385477.1">
    <property type="nucleotide sequence ID" value="NZ_BHWZ01000001.1"/>
</dbReference>
<dbReference type="EMBL" id="CP013694">
    <property type="protein sequence ID" value="ALU28990.1"/>
    <property type="molecule type" value="Genomic_DNA"/>
</dbReference>
<dbReference type="PaxDb" id="1435377-SUSAZ_03230"/>
<dbReference type="SUPFAM" id="SSF53335">
    <property type="entry name" value="S-adenosyl-L-methionine-dependent methyltransferases"/>
    <property type="match status" value="1"/>
</dbReference>
<dbReference type="InterPro" id="IPR011023">
    <property type="entry name" value="Nop2p"/>
</dbReference>
<evidence type="ECO:0000313" key="8">
    <source>
        <dbReference type="EMBL" id="ALU31717.1"/>
    </source>
</evidence>
<dbReference type="Proteomes" id="UP000065473">
    <property type="component" value="Chromosome"/>
</dbReference>
<dbReference type="PANTHER" id="PTHR22807">
    <property type="entry name" value="NOP2 YEAST -RELATED NOL1/NOP2/FMU SUN DOMAIN-CONTAINING"/>
    <property type="match status" value="1"/>
</dbReference>
<dbReference type="PROSITE" id="PS51686">
    <property type="entry name" value="SAM_MT_RSMB_NOP"/>
    <property type="match status" value="1"/>
</dbReference>